<dbReference type="STRING" id="1650663.GCA_001486665_00147"/>
<accession>A0A4R1QMN4</accession>
<evidence type="ECO:0000313" key="4">
    <source>
        <dbReference type="EMBL" id="TCL54527.1"/>
    </source>
</evidence>
<dbReference type="SUPFAM" id="SSF49764">
    <property type="entry name" value="HSP20-like chaperones"/>
    <property type="match status" value="1"/>
</dbReference>
<dbReference type="InterPro" id="IPR031107">
    <property type="entry name" value="Small_HSP"/>
</dbReference>
<proteinExistence type="inferred from homology"/>
<evidence type="ECO:0000256" key="2">
    <source>
        <dbReference type="RuleBase" id="RU003616"/>
    </source>
</evidence>
<dbReference type="OrthoDB" id="9811615at2"/>
<name>A0A4R1QMN4_9FIRM</name>
<gene>
    <name evidence="4" type="ORF">EDD77_12131</name>
</gene>
<reference evidence="4 5" key="1">
    <citation type="submission" date="2019-03" db="EMBL/GenBank/DDBJ databases">
        <title>Genomic Encyclopedia of Type Strains, Phase IV (KMG-IV): sequencing the most valuable type-strain genomes for metagenomic binning, comparative biology and taxonomic classification.</title>
        <authorList>
            <person name="Goeker M."/>
        </authorList>
    </citation>
    <scope>NUCLEOTIDE SEQUENCE [LARGE SCALE GENOMIC DNA]</scope>
    <source>
        <strain evidence="4 5">DSM 100451</strain>
    </source>
</reference>
<comment type="caution">
    <text evidence="4">The sequence shown here is derived from an EMBL/GenBank/DDBJ whole genome shotgun (WGS) entry which is preliminary data.</text>
</comment>
<dbReference type="InterPro" id="IPR002068">
    <property type="entry name" value="A-crystallin/Hsp20_dom"/>
</dbReference>
<feature type="domain" description="SHSP" evidence="3">
    <location>
        <begin position="27"/>
        <end position="142"/>
    </location>
</feature>
<dbReference type="Pfam" id="PF00011">
    <property type="entry name" value="HSP20"/>
    <property type="match status" value="1"/>
</dbReference>
<dbReference type="CDD" id="cd06471">
    <property type="entry name" value="ACD_LpsHSP_like"/>
    <property type="match status" value="1"/>
</dbReference>
<evidence type="ECO:0000313" key="5">
    <source>
        <dbReference type="Proteomes" id="UP000295184"/>
    </source>
</evidence>
<comment type="similarity">
    <text evidence="1 2">Belongs to the small heat shock protein (HSP20) family.</text>
</comment>
<dbReference type="PROSITE" id="PS01031">
    <property type="entry name" value="SHSP"/>
    <property type="match status" value="1"/>
</dbReference>
<sequence length="142" mass="15943">MFGMIPFGREENSLFNYLDNMERSLFTGFGDMSQFRCDIQDKGDSYLMEAELPGFNKEDISIDLNGDSLMITARHNSESGEKDDKGNYVRRERKFGSFSRSFDVSGIDTTAIKAAYNNGILELTLPKKGEVTPASRSIQIEG</sequence>
<evidence type="ECO:0000256" key="1">
    <source>
        <dbReference type="PROSITE-ProRule" id="PRU00285"/>
    </source>
</evidence>
<evidence type="ECO:0000259" key="3">
    <source>
        <dbReference type="PROSITE" id="PS01031"/>
    </source>
</evidence>
<protein>
    <submittedName>
        <fullName evidence="4">HSP20 family protein</fullName>
    </submittedName>
</protein>
<dbReference type="AlphaFoldDB" id="A0A4R1QMN4"/>
<dbReference type="EMBL" id="SLUM01000021">
    <property type="protein sequence ID" value="TCL54527.1"/>
    <property type="molecule type" value="Genomic_DNA"/>
</dbReference>
<dbReference type="InterPro" id="IPR008978">
    <property type="entry name" value="HSP20-like_chaperone"/>
</dbReference>
<organism evidence="4 5">
    <name type="scientific">Allofournierella massiliensis</name>
    <dbReference type="NCBI Taxonomy" id="1650663"/>
    <lineage>
        <taxon>Bacteria</taxon>
        <taxon>Bacillati</taxon>
        <taxon>Bacillota</taxon>
        <taxon>Clostridia</taxon>
        <taxon>Eubacteriales</taxon>
        <taxon>Oscillospiraceae</taxon>
        <taxon>Allofournierella</taxon>
    </lineage>
</organism>
<dbReference type="Gene3D" id="2.60.40.790">
    <property type="match status" value="1"/>
</dbReference>
<dbReference type="RefSeq" id="WP_058962685.1">
    <property type="nucleotide sequence ID" value="NZ_CABKVM010000011.1"/>
</dbReference>
<dbReference type="Proteomes" id="UP000295184">
    <property type="component" value="Unassembled WGS sequence"/>
</dbReference>
<dbReference type="PANTHER" id="PTHR11527">
    <property type="entry name" value="HEAT-SHOCK PROTEIN 20 FAMILY MEMBER"/>
    <property type="match status" value="1"/>
</dbReference>